<sequence length="47" mass="5606">MKSITVNLFTVKPDMLFHIHITTHRHHWTNQSVAEYFGKKQAILKEK</sequence>
<evidence type="ECO:0000313" key="1">
    <source>
        <dbReference type="EMBL" id="MCP9611187.1"/>
    </source>
</evidence>
<keyword evidence="2" id="KW-1185">Reference proteome</keyword>
<dbReference type="EMBL" id="JANDHW010000003">
    <property type="protein sequence ID" value="MCP9611187.1"/>
    <property type="molecule type" value="Genomic_DNA"/>
</dbReference>
<dbReference type="RefSeq" id="WP_255025887.1">
    <property type="nucleotide sequence ID" value="NZ_JANDHW010000003.1"/>
</dbReference>
<name>A0ABT1MEX2_9BACT</name>
<accession>A0ABT1MEX2</accession>
<proteinExistence type="predicted"/>
<reference evidence="1 2" key="1">
    <citation type="submission" date="2022-07" db="EMBL/GenBank/DDBJ databases">
        <title>Fecal culturing of patients with breast cancer.</title>
        <authorList>
            <person name="Teng N.M.Y."/>
            <person name="Kiu R."/>
            <person name="Evans R."/>
            <person name="Baker D.J."/>
            <person name="Zenner C."/>
            <person name="Robinson S.D."/>
            <person name="Hall L.J."/>
        </authorList>
    </citation>
    <scope>NUCLEOTIDE SEQUENCE [LARGE SCALE GENOMIC DNA]</scope>
    <source>
        <strain evidence="1 2">LH1063</strain>
    </source>
</reference>
<dbReference type="Proteomes" id="UP001205603">
    <property type="component" value="Unassembled WGS sequence"/>
</dbReference>
<gene>
    <name evidence="1" type="ORF">NMU02_03665</name>
</gene>
<organism evidence="1 2">
    <name type="scientific">Coprobacter tertius</name>
    <dbReference type="NCBI Taxonomy" id="2944915"/>
    <lineage>
        <taxon>Bacteria</taxon>
        <taxon>Pseudomonadati</taxon>
        <taxon>Bacteroidota</taxon>
        <taxon>Bacteroidia</taxon>
        <taxon>Bacteroidales</taxon>
        <taxon>Barnesiellaceae</taxon>
        <taxon>Coprobacter</taxon>
    </lineage>
</organism>
<protein>
    <submittedName>
        <fullName evidence="1">Uncharacterized protein</fullName>
    </submittedName>
</protein>
<evidence type="ECO:0000313" key="2">
    <source>
        <dbReference type="Proteomes" id="UP001205603"/>
    </source>
</evidence>
<comment type="caution">
    <text evidence="1">The sequence shown here is derived from an EMBL/GenBank/DDBJ whole genome shotgun (WGS) entry which is preliminary data.</text>
</comment>